<dbReference type="EMBL" id="CM010725">
    <property type="protein sequence ID" value="RZC84002.1"/>
    <property type="molecule type" value="Genomic_DNA"/>
</dbReference>
<sequence>MCSVIFLKVDDMRQEFGTNQREQHLVTGTNEMRRKSCSDGDKYVMIPRDISGGWQVEWESLKRPRPFEQETSTATNDLNQRFCREKRLTKKKSTSNILTGVILMIVSGI</sequence>
<dbReference type="Proteomes" id="UP000316621">
    <property type="component" value="Chromosome 11"/>
</dbReference>
<evidence type="ECO:0000313" key="2">
    <source>
        <dbReference type="Proteomes" id="UP000316621"/>
    </source>
</evidence>
<reference evidence="1 2" key="1">
    <citation type="journal article" date="2018" name="Science">
        <title>The opium poppy genome and morphinan production.</title>
        <authorList>
            <person name="Guo L."/>
            <person name="Winzer T."/>
            <person name="Yang X."/>
            <person name="Li Y."/>
            <person name="Ning Z."/>
            <person name="He Z."/>
            <person name="Teodor R."/>
            <person name="Lu Y."/>
            <person name="Bowser T.A."/>
            <person name="Graham I.A."/>
            <person name="Ye K."/>
        </authorList>
    </citation>
    <scope>NUCLEOTIDE SEQUENCE [LARGE SCALE GENOMIC DNA]</scope>
    <source>
        <strain evidence="2">cv. HN1</strain>
        <tissue evidence="1">Leaves</tissue>
    </source>
</reference>
<dbReference type="Gramene" id="RZC84002">
    <property type="protein sequence ID" value="RZC84002"/>
    <property type="gene ID" value="C5167_046788"/>
</dbReference>
<keyword evidence="2" id="KW-1185">Reference proteome</keyword>
<organism evidence="1 2">
    <name type="scientific">Papaver somniferum</name>
    <name type="common">Opium poppy</name>
    <dbReference type="NCBI Taxonomy" id="3469"/>
    <lineage>
        <taxon>Eukaryota</taxon>
        <taxon>Viridiplantae</taxon>
        <taxon>Streptophyta</taxon>
        <taxon>Embryophyta</taxon>
        <taxon>Tracheophyta</taxon>
        <taxon>Spermatophyta</taxon>
        <taxon>Magnoliopsida</taxon>
        <taxon>Ranunculales</taxon>
        <taxon>Papaveraceae</taxon>
        <taxon>Papaveroideae</taxon>
        <taxon>Papaver</taxon>
    </lineage>
</organism>
<dbReference type="AlphaFoldDB" id="A0A4Y7LH18"/>
<gene>
    <name evidence="1" type="ORF">C5167_046788</name>
</gene>
<accession>A0A4Y7LH18</accession>
<proteinExistence type="predicted"/>
<protein>
    <submittedName>
        <fullName evidence="1">Uncharacterized protein</fullName>
    </submittedName>
</protein>
<name>A0A4Y7LH18_PAPSO</name>
<evidence type="ECO:0000313" key="1">
    <source>
        <dbReference type="EMBL" id="RZC84002.1"/>
    </source>
</evidence>